<evidence type="ECO:0000313" key="4">
    <source>
        <dbReference type="Proteomes" id="UP000054735"/>
    </source>
</evidence>
<evidence type="ECO:0000313" key="3">
    <source>
        <dbReference type="EMBL" id="STX32356.1"/>
    </source>
</evidence>
<dbReference type="EMBL" id="LNXT01000014">
    <property type="protein sequence ID" value="KTC73067.1"/>
    <property type="molecule type" value="Genomic_DNA"/>
</dbReference>
<evidence type="ECO:0000313" key="2">
    <source>
        <dbReference type="EMBL" id="KTC73067.1"/>
    </source>
</evidence>
<proteinExistence type="predicted"/>
<sequence>MESFSQIQELLRQDKQKEDKTSPDNRPLCMVFKQKLTDSPQAPYLDFEDELRNKVDGSWLIRESGQTGMISLSYKLGGRIDHKRFVYIGKKWKVVDYKRIAEFSKKPFEAQTKETMVNELIDSLLKIIFEKLPLTPSGMLLPLETQASAEESYYHSGPYIVLQHKLSPIQKVYDKPLDALANSIEVIKKIRQNLDTQQEMSVVKSLKEYENFSLPPRELLNAALNQAKPYREGTAKLMKDIFAQWLEVNKLGTDLFCPVTLDLFDEPYVLTSGKVVNASAWHGINQHRSECPLTRTPIVHQPEHVKGYRRKLAEALMQFYDMIKEYQLSLKNSDNLVLEDDLEKAEDPAFRY</sequence>
<dbReference type="SUPFAM" id="SSF55550">
    <property type="entry name" value="SH2 domain"/>
    <property type="match status" value="1"/>
</dbReference>
<dbReference type="AlphaFoldDB" id="A0A378IBS1"/>
<reference evidence="2 4" key="1">
    <citation type="submission" date="2015-11" db="EMBL/GenBank/DDBJ databases">
        <title>Genomic analysis of 38 Legionella species identifies large and diverse effector repertoires.</title>
        <authorList>
            <person name="Burstein D."/>
            <person name="Amaro F."/>
            <person name="Zusman T."/>
            <person name="Lifshitz Z."/>
            <person name="Cohen O."/>
            <person name="Gilbert J.A."/>
            <person name="Pupko T."/>
            <person name="Shuman H.A."/>
            <person name="Segal G."/>
        </authorList>
    </citation>
    <scope>NUCLEOTIDE SEQUENCE [LARGE SCALE GENOMIC DNA]</scope>
    <source>
        <strain evidence="2 4">CDC#1407-AL-14</strain>
    </source>
</reference>
<dbReference type="Gene3D" id="3.30.40.10">
    <property type="entry name" value="Zinc/RING finger domain, C3HC4 (zinc finger)"/>
    <property type="match status" value="1"/>
</dbReference>
<dbReference type="InterPro" id="IPR036860">
    <property type="entry name" value="SH2_dom_sf"/>
</dbReference>
<dbReference type="InterPro" id="IPR013083">
    <property type="entry name" value="Znf_RING/FYVE/PHD"/>
</dbReference>
<dbReference type="STRING" id="28083.Lbir_1119"/>
<name>A0A378IBS1_9GAMM</name>
<evidence type="ECO:0000313" key="5">
    <source>
        <dbReference type="Proteomes" id="UP000255066"/>
    </source>
</evidence>
<evidence type="ECO:0000256" key="1">
    <source>
        <dbReference type="SAM" id="MobiDB-lite"/>
    </source>
</evidence>
<dbReference type="Proteomes" id="UP000255066">
    <property type="component" value="Unassembled WGS sequence"/>
</dbReference>
<feature type="compositionally biased region" description="Basic and acidic residues" evidence="1">
    <location>
        <begin position="11"/>
        <end position="23"/>
    </location>
</feature>
<dbReference type="OrthoDB" id="5635409at2"/>
<dbReference type="RefSeq" id="WP_058523211.1">
    <property type="nucleotide sequence ID" value="NZ_CAAAHV010000008.1"/>
</dbReference>
<evidence type="ECO:0008006" key="6">
    <source>
        <dbReference type="Google" id="ProtNLM"/>
    </source>
</evidence>
<dbReference type="Proteomes" id="UP000054735">
    <property type="component" value="Unassembled WGS sequence"/>
</dbReference>
<accession>A0A378IBS1</accession>
<dbReference type="SUPFAM" id="SSF57850">
    <property type="entry name" value="RING/U-box"/>
    <property type="match status" value="1"/>
</dbReference>
<protein>
    <recommendedName>
        <fullName evidence="6">SH2 domain-containing protein</fullName>
    </recommendedName>
</protein>
<dbReference type="EMBL" id="UGNW01000001">
    <property type="protein sequence ID" value="STX32356.1"/>
    <property type="molecule type" value="Genomic_DNA"/>
</dbReference>
<keyword evidence="4" id="KW-1185">Reference proteome</keyword>
<organism evidence="3 5">
    <name type="scientific">Legionella birminghamensis</name>
    <dbReference type="NCBI Taxonomy" id="28083"/>
    <lineage>
        <taxon>Bacteria</taxon>
        <taxon>Pseudomonadati</taxon>
        <taxon>Pseudomonadota</taxon>
        <taxon>Gammaproteobacteria</taxon>
        <taxon>Legionellales</taxon>
        <taxon>Legionellaceae</taxon>
        <taxon>Legionella</taxon>
    </lineage>
</organism>
<reference evidence="3 5" key="2">
    <citation type="submission" date="2018-06" db="EMBL/GenBank/DDBJ databases">
        <authorList>
            <consortium name="Pathogen Informatics"/>
            <person name="Doyle S."/>
        </authorList>
    </citation>
    <scope>NUCLEOTIDE SEQUENCE [LARGE SCALE GENOMIC DNA]</scope>
    <source>
        <strain evidence="3 5">NCTC12437</strain>
    </source>
</reference>
<feature type="region of interest" description="Disordered" evidence="1">
    <location>
        <begin position="1"/>
        <end position="26"/>
    </location>
</feature>
<gene>
    <name evidence="2" type="ORF">Lbir_1119</name>
    <name evidence="3" type="ORF">NCTC12437_02141</name>
</gene>